<evidence type="ECO:0000256" key="1">
    <source>
        <dbReference type="SAM" id="Phobius"/>
    </source>
</evidence>
<comment type="caution">
    <text evidence="3">The sequence shown here is derived from an EMBL/GenBank/DDBJ whole genome shotgun (WGS) entry which is preliminary data.</text>
</comment>
<feature type="transmembrane region" description="Helical" evidence="1">
    <location>
        <begin position="56"/>
        <end position="77"/>
    </location>
</feature>
<keyword evidence="4" id="KW-1185">Reference proteome</keyword>
<name>A0A4R0RLU3_9APHY</name>
<dbReference type="EMBL" id="RWJN01000075">
    <property type="protein sequence ID" value="TCD68142.1"/>
    <property type="molecule type" value="Genomic_DNA"/>
</dbReference>
<sequence length="276" mass="30845">MSQVNDLVNALLATKYLAAAGMVCALYDHALTFSQEVNLIWARPRWGVTPALCKGFIITVGVIAVLSMTLGNIYAVLRIYSLWDERKGAMYALVAGFFVCYGTLFVMFGLALKTLFKSVAYSAVVNTCVFSQKPVTYVGLWASMVAFDVYALCLVIFNALDRPHRRNHGIQLLDDLNRDGAMFNLILFCIRLINLCLSIKLGAADMFLGIFFIWALISITMSRLMLRVEALRAGTFVHPWAQNMSGMQLYDMPMDPASPAVPHFKIPQSKDRDSYH</sequence>
<protein>
    <recommendedName>
        <fullName evidence="2">DUF6533 domain-containing protein</fullName>
    </recommendedName>
</protein>
<evidence type="ECO:0000313" key="4">
    <source>
        <dbReference type="Proteomes" id="UP000292702"/>
    </source>
</evidence>
<feature type="transmembrane region" description="Helical" evidence="1">
    <location>
        <begin position="181"/>
        <end position="201"/>
    </location>
</feature>
<feature type="transmembrane region" description="Helical" evidence="1">
    <location>
        <begin position="140"/>
        <end position="160"/>
    </location>
</feature>
<keyword evidence="1" id="KW-1133">Transmembrane helix</keyword>
<dbReference type="AlphaFoldDB" id="A0A4R0RLU3"/>
<dbReference type="Pfam" id="PF20151">
    <property type="entry name" value="DUF6533"/>
    <property type="match status" value="1"/>
</dbReference>
<gene>
    <name evidence="3" type="ORF">EIP91_011508</name>
</gene>
<accession>A0A4R0RLU3</accession>
<reference evidence="3 4" key="1">
    <citation type="submission" date="2018-11" db="EMBL/GenBank/DDBJ databases">
        <title>Genome assembly of Steccherinum ochraceum LE-BIN_3174, the white-rot fungus of the Steccherinaceae family (The Residual Polyporoid clade, Polyporales, Basidiomycota).</title>
        <authorList>
            <person name="Fedorova T.V."/>
            <person name="Glazunova O.A."/>
            <person name="Landesman E.O."/>
            <person name="Moiseenko K.V."/>
            <person name="Psurtseva N.V."/>
            <person name="Savinova O.S."/>
            <person name="Shakhova N.V."/>
            <person name="Tyazhelova T.V."/>
            <person name="Vasina D.V."/>
        </authorList>
    </citation>
    <scope>NUCLEOTIDE SEQUENCE [LARGE SCALE GENOMIC DNA]</scope>
    <source>
        <strain evidence="3 4">LE-BIN_3174</strain>
    </source>
</reference>
<keyword evidence="1" id="KW-0472">Membrane</keyword>
<evidence type="ECO:0000259" key="2">
    <source>
        <dbReference type="Pfam" id="PF20151"/>
    </source>
</evidence>
<dbReference type="Proteomes" id="UP000292702">
    <property type="component" value="Unassembled WGS sequence"/>
</dbReference>
<feature type="domain" description="DUF6533" evidence="2">
    <location>
        <begin position="16"/>
        <end position="49"/>
    </location>
</feature>
<feature type="transmembrane region" description="Helical" evidence="1">
    <location>
        <begin position="89"/>
        <end position="112"/>
    </location>
</feature>
<dbReference type="InterPro" id="IPR045340">
    <property type="entry name" value="DUF6533"/>
</dbReference>
<organism evidence="3 4">
    <name type="scientific">Steccherinum ochraceum</name>
    <dbReference type="NCBI Taxonomy" id="92696"/>
    <lineage>
        <taxon>Eukaryota</taxon>
        <taxon>Fungi</taxon>
        <taxon>Dikarya</taxon>
        <taxon>Basidiomycota</taxon>
        <taxon>Agaricomycotina</taxon>
        <taxon>Agaricomycetes</taxon>
        <taxon>Polyporales</taxon>
        <taxon>Steccherinaceae</taxon>
        <taxon>Steccherinum</taxon>
    </lineage>
</organism>
<proteinExistence type="predicted"/>
<feature type="transmembrane region" description="Helical" evidence="1">
    <location>
        <begin position="207"/>
        <end position="226"/>
    </location>
</feature>
<keyword evidence="1" id="KW-0812">Transmembrane</keyword>
<dbReference type="OrthoDB" id="3263597at2759"/>
<evidence type="ECO:0000313" key="3">
    <source>
        <dbReference type="EMBL" id="TCD68142.1"/>
    </source>
</evidence>